<reference evidence="1" key="1">
    <citation type="journal article" date="1999" name="Methods Enzymol.">
        <title>High-efficiency full-length cDNA cloning.</title>
        <authorList>
            <person name="Carninci P."/>
            <person name="Hayashizaki Y."/>
        </authorList>
    </citation>
    <scope>NUCLEOTIDE SEQUENCE</scope>
    <source>
        <strain evidence="1">C57BL/6J</strain>
        <tissue evidence="1">Eyeball</tissue>
    </source>
</reference>
<reference evidence="1" key="3">
    <citation type="journal article" date="2000" name="Genome Res.">
        <title>RIKEN integrated sequence analysis (RISA) system--384-format sequencing pipeline with 384 multicapillary sequencer.</title>
        <authorList>
            <person name="Shibata K."/>
            <person name="Itoh M."/>
            <person name="Aizawa K."/>
            <person name="Nagaoka S."/>
            <person name="Sasaki N."/>
            <person name="Carninci P."/>
            <person name="Konno H."/>
            <person name="Akiyama J."/>
            <person name="Nishi K."/>
            <person name="Kitsunai T."/>
            <person name="Tashiro H."/>
            <person name="Itoh M."/>
            <person name="Sumi N."/>
            <person name="Ishii Y."/>
            <person name="Nakamura S."/>
            <person name="Hazama M."/>
            <person name="Nishine T."/>
            <person name="Harada A."/>
            <person name="Yamamoto R."/>
            <person name="Matsumoto H."/>
            <person name="Sakaguchi S."/>
            <person name="Ikegami T."/>
            <person name="Kashiwagi K."/>
            <person name="Fujiwake S."/>
            <person name="Inoue K."/>
            <person name="Togawa Y."/>
            <person name="Izawa M."/>
            <person name="Ohara E."/>
            <person name="Watahiki M."/>
            <person name="Yoneda Y."/>
            <person name="Ishikawa T."/>
            <person name="Ozawa K."/>
            <person name="Tanaka T."/>
            <person name="Matsuura S."/>
            <person name="Kawai J."/>
            <person name="Okazaki Y."/>
            <person name="Muramatsu M."/>
            <person name="Inoue Y."/>
            <person name="Kira A."/>
            <person name="Hayashizaki Y."/>
        </authorList>
    </citation>
    <scope>NUCLEOTIDE SEQUENCE</scope>
    <source>
        <strain evidence="1">C57BL/6J</strain>
        <tissue evidence="1">Eyeball</tissue>
    </source>
</reference>
<reference evidence="1" key="6">
    <citation type="submission" date="2002-04" db="EMBL/GenBank/DDBJ databases">
        <authorList>
            <person name="Adachi J."/>
            <person name="Aizawa K."/>
            <person name="Akimura T."/>
            <person name="Arakawa T."/>
            <person name="Bono H."/>
            <person name="Carninci P."/>
            <person name="Fukuda S."/>
            <person name="Furuno M."/>
            <person name="Hanagaki T."/>
            <person name="Hara A."/>
            <person name="Hashizume W."/>
            <person name="Hayashida K."/>
            <person name="Hayatsu N."/>
            <person name="Hiramoto K."/>
            <person name="Hiraoka T."/>
            <person name="Hirozane T."/>
            <person name="Hori F."/>
            <person name="Imotani K."/>
            <person name="Ishii Y."/>
            <person name="Itoh M."/>
            <person name="Kagawa I."/>
            <person name="Kasukawa T."/>
            <person name="Katoh H."/>
            <person name="Kawai J."/>
            <person name="Kojima Y."/>
            <person name="Kondo S."/>
            <person name="Konno H."/>
            <person name="Kouda M."/>
            <person name="Koya S."/>
            <person name="Kurihara C."/>
            <person name="Matsuyama T."/>
            <person name="Miyazaki A."/>
            <person name="Murata M."/>
            <person name="Nakamura M."/>
            <person name="Nishi K."/>
            <person name="Nomura K."/>
            <person name="Numazaki R."/>
            <person name="Ohno M."/>
            <person name="Ohsato N."/>
            <person name="Okazaki Y."/>
            <person name="Saito R."/>
            <person name="Saitoh H."/>
            <person name="Sakai C."/>
            <person name="Sakai K."/>
            <person name="Sakazume N."/>
            <person name="Sano H."/>
            <person name="Sasaki D."/>
            <person name="Shibata K."/>
            <person name="Shinagawa A."/>
            <person name="Shiraki T."/>
            <person name="Sogabe Y."/>
            <person name="Tagami M."/>
            <person name="Tagawa A."/>
            <person name="Takahashi F."/>
            <person name="Takaku-Akahira S."/>
            <person name="Takeda Y."/>
            <person name="Tanaka T."/>
            <person name="Tomaru A."/>
            <person name="Toya T."/>
            <person name="Yasunishi A."/>
            <person name="Muramatsu M."/>
            <person name="Hayashizaki Y."/>
        </authorList>
    </citation>
    <scope>NUCLEOTIDE SEQUENCE</scope>
    <source>
        <strain evidence="1">C57BL/6J</strain>
        <tissue evidence="1">Eyeball</tissue>
    </source>
</reference>
<sequence length="231" mass="25392">MSINLCMERSWRQAGQGLSTRALGEPRTALTFVPEECRGGQGVLCPVPRKQQELAVFVLRQDLVPQKLLIHMPPPLKCLPLFLFCFVLNCVFTHLCSVVLLMENWQEPVLSLPCASSLVAGAFAHSTLCLAPQPVLFSSGDTTQDFMCSRKLSPLSTHRILRTPSLPCPGTHVFPPECGLAVGHSRCRPLHAARLEGLSPQRGHSPHSPCEDTEWLCWRSPCPVPLPSPTS</sequence>
<name>Q8BJD4_MOUSE</name>
<organism evidence="1">
    <name type="scientific">Mus musculus</name>
    <name type="common">Mouse</name>
    <dbReference type="NCBI Taxonomy" id="10090"/>
    <lineage>
        <taxon>Eukaryota</taxon>
        <taxon>Metazoa</taxon>
        <taxon>Chordata</taxon>
        <taxon>Craniata</taxon>
        <taxon>Vertebrata</taxon>
        <taxon>Euteleostomi</taxon>
        <taxon>Mammalia</taxon>
        <taxon>Eutheria</taxon>
        <taxon>Euarchontoglires</taxon>
        <taxon>Glires</taxon>
        <taxon>Rodentia</taxon>
        <taxon>Myomorpha</taxon>
        <taxon>Muroidea</taxon>
        <taxon>Muridae</taxon>
        <taxon>Murinae</taxon>
        <taxon>Mus</taxon>
        <taxon>Mus</taxon>
    </lineage>
</organism>
<proteinExistence type="evidence at transcript level"/>
<reference evidence="1" key="7">
    <citation type="journal article" date="2005" name="Science">
        <title>The Transcriptional Landscape of the Mammalian Genome.</title>
        <authorList>
            <consortium name="The FANTOM Consortium"/>
            <consortium name="Riken Genome Exploration Research Group and Genome Science Group (Genome Network Project Core Group)"/>
        </authorList>
    </citation>
    <scope>NUCLEOTIDE SEQUENCE</scope>
    <source>
        <strain evidence="1">C57BL/6J</strain>
        <tissue evidence="1">Eyeball</tissue>
    </source>
</reference>
<reference evidence="1" key="2">
    <citation type="journal article" date="2000" name="Genome Res.">
        <title>Normalization and subtraction of cap-trapper-selected cDNAs to prepare full-length cDNA libraries for rapid discovery of new genes.</title>
        <authorList>
            <person name="Carninci P."/>
            <person name="Shibata Y."/>
            <person name="Hayatsu N."/>
            <person name="Sugahara Y."/>
            <person name="Shibata K."/>
            <person name="Itoh M."/>
            <person name="Konno H."/>
            <person name="Okazaki Y."/>
            <person name="Muramatsu M."/>
            <person name="Hayashizaki Y."/>
        </authorList>
    </citation>
    <scope>NUCLEOTIDE SEQUENCE</scope>
    <source>
        <strain evidence="1">C57BL/6J</strain>
        <tissue evidence="1">Eyeball</tissue>
    </source>
</reference>
<accession>Q8BJD4</accession>
<dbReference type="AlphaFoldDB" id="Q8BJD4"/>
<evidence type="ECO:0000313" key="1">
    <source>
        <dbReference type="EMBL" id="BAC39854.1"/>
    </source>
</evidence>
<reference evidence="1" key="8">
    <citation type="journal article" date="2005" name="Science">
        <title>Antisense Transcription in the Mammalian Transcriptome.</title>
        <authorList>
            <consortium name="RIKEN Genome Exploration Research Group and Genome Science Group (Genome Network Project Core Group) and the FANTOM Consortium"/>
        </authorList>
    </citation>
    <scope>NUCLEOTIDE SEQUENCE</scope>
    <source>
        <strain evidence="1">C57BL/6J</strain>
        <tissue evidence="1">Eyeball</tissue>
    </source>
</reference>
<dbReference type="EMBL" id="AK087378">
    <property type="protein sequence ID" value="BAC39854.1"/>
    <property type="molecule type" value="mRNA"/>
</dbReference>
<reference evidence="1" key="5">
    <citation type="journal article" date="2002" name="Nature">
        <title>Analysis of the mouse transcriptome based on functional annotation of 60,770 full-length cDNAs.</title>
        <authorList>
            <consortium name="The FANTOM Consortium and the RIKEN Genome Exploration Research Group Phase I and II Team"/>
        </authorList>
    </citation>
    <scope>NUCLEOTIDE SEQUENCE</scope>
    <source>
        <strain evidence="1">C57BL/6J</strain>
        <tissue evidence="1">Eyeball</tissue>
    </source>
</reference>
<protein>
    <submittedName>
        <fullName evidence="1">Uncharacterized protein</fullName>
    </submittedName>
</protein>
<reference evidence="1" key="4">
    <citation type="journal article" date="2001" name="Nature">
        <title>Functional annotation of a full-length mouse cDNA collection.</title>
        <authorList>
            <consortium name="The RIKEN Genome Exploration Research Group Phase II Team and the FANTOM Consortium"/>
        </authorList>
    </citation>
    <scope>NUCLEOTIDE SEQUENCE</scope>
    <source>
        <strain evidence="1">C57BL/6J</strain>
        <tissue evidence="1">Eyeball</tissue>
    </source>
</reference>